<organism evidence="2 3">
    <name type="scientific">Brevundimonas staleyi</name>
    <dbReference type="NCBI Taxonomy" id="74326"/>
    <lineage>
        <taxon>Bacteria</taxon>
        <taxon>Pseudomonadati</taxon>
        <taxon>Pseudomonadota</taxon>
        <taxon>Alphaproteobacteria</taxon>
        <taxon>Caulobacterales</taxon>
        <taxon>Caulobacteraceae</taxon>
        <taxon>Brevundimonas</taxon>
    </lineage>
</organism>
<protein>
    <submittedName>
        <fullName evidence="2">RhuM family protein</fullName>
    </submittedName>
</protein>
<dbReference type="Pfam" id="PF13310">
    <property type="entry name" value="Virulence_RhuM"/>
    <property type="match status" value="1"/>
</dbReference>
<keyword evidence="3" id="KW-1185">Reference proteome</keyword>
<accession>A0ABW0FSM1</accession>
<name>A0ABW0FSM1_9CAUL</name>
<dbReference type="EMBL" id="JBHSLF010000017">
    <property type="protein sequence ID" value="MFC5343963.1"/>
    <property type="molecule type" value="Genomic_DNA"/>
</dbReference>
<dbReference type="PANTHER" id="PTHR35810">
    <property type="entry name" value="CYTOPLASMIC PROTEIN-RELATED"/>
    <property type="match status" value="1"/>
</dbReference>
<gene>
    <name evidence="2" type="primary">rhuM</name>
    <name evidence="2" type="ORF">ACFPIE_08565</name>
</gene>
<dbReference type="Proteomes" id="UP001596152">
    <property type="component" value="Unassembled WGS sequence"/>
</dbReference>
<evidence type="ECO:0000313" key="3">
    <source>
        <dbReference type="Proteomes" id="UP001596152"/>
    </source>
</evidence>
<dbReference type="PANTHER" id="PTHR35810:SF1">
    <property type="entry name" value="CYTOPLASMIC PROTEIN"/>
    <property type="match status" value="1"/>
</dbReference>
<feature type="region of interest" description="Disordered" evidence="1">
    <location>
        <begin position="333"/>
        <end position="353"/>
    </location>
</feature>
<evidence type="ECO:0000256" key="1">
    <source>
        <dbReference type="SAM" id="MobiDB-lite"/>
    </source>
</evidence>
<proteinExistence type="predicted"/>
<comment type="caution">
    <text evidence="2">The sequence shown here is derived from an EMBL/GenBank/DDBJ whole genome shotgun (WGS) entry which is preliminary data.</text>
</comment>
<feature type="region of interest" description="Disordered" evidence="1">
    <location>
        <begin position="1"/>
        <end position="20"/>
    </location>
</feature>
<dbReference type="PIRSF" id="PIRSF015268">
    <property type="entry name" value="Virulence_RhuM"/>
    <property type="match status" value="1"/>
</dbReference>
<dbReference type="RefSeq" id="WP_374037490.1">
    <property type="nucleotide sequence ID" value="NZ_CP169082.1"/>
</dbReference>
<evidence type="ECO:0000313" key="2">
    <source>
        <dbReference type="EMBL" id="MFC5343963.1"/>
    </source>
</evidence>
<reference evidence="3" key="1">
    <citation type="journal article" date="2019" name="Int. J. Syst. Evol. Microbiol.">
        <title>The Global Catalogue of Microorganisms (GCM) 10K type strain sequencing project: providing services to taxonomists for standard genome sequencing and annotation.</title>
        <authorList>
            <consortium name="The Broad Institute Genomics Platform"/>
            <consortium name="The Broad Institute Genome Sequencing Center for Infectious Disease"/>
            <person name="Wu L."/>
            <person name="Ma J."/>
        </authorList>
    </citation>
    <scope>NUCLEOTIDE SEQUENCE [LARGE SCALE GENOMIC DNA]</scope>
    <source>
        <strain evidence="3">JCM 12125</strain>
    </source>
</reference>
<sequence length="353" mass="40154">MSDDHLPTETPSGPVTIREDGDTGDRFLVYVSKDGVRAELRVVGDTFWATQAQMAHMFGIDVRTVSEHIQNVFRDGELIEDSVVRESRITAADGKAYRTNLYSLDVIIAVGYRVSSRLGTMFRIWATQVLMAYLTKGFVIDDDRLKNPDGKPDFFDELLDRIRDIRSSEKRMWTRILELASFCVDYDPRDKSQHTEFFADIQNTLHWAVLQKTASELIVERVDHRQPDAGVVTFKGRMPTVSEAGTAKNLLHEPEIKALNHITSLMLEFFDSQAEQRRSTTLGEFQIKLRDLIKLDGRPLKPFGAATTISHAKATAHVSREIKAFKTAQRLENEKAGEDQLRQIAKSLKDKKR</sequence>
<dbReference type="InterPro" id="IPR011204">
    <property type="entry name" value="Virulence_RhuM-like"/>
</dbReference>